<evidence type="ECO:0000256" key="4">
    <source>
        <dbReference type="ARBA" id="ARBA00022737"/>
    </source>
</evidence>
<dbReference type="PANTHER" id="PTHR24390:SF260">
    <property type="entry name" value="ZINC FINGER PROTEIN 383-RELATED"/>
    <property type="match status" value="1"/>
</dbReference>
<feature type="domain" description="C2H2-type" evidence="13">
    <location>
        <begin position="350"/>
        <end position="377"/>
    </location>
</feature>
<feature type="domain" description="C2H2-type" evidence="13">
    <location>
        <begin position="722"/>
        <end position="749"/>
    </location>
</feature>
<keyword evidence="10" id="KW-0539">Nucleus</keyword>
<dbReference type="InterPro" id="IPR001909">
    <property type="entry name" value="KRAB"/>
</dbReference>
<accession>L5MIR6</accession>
<evidence type="ECO:0000256" key="12">
    <source>
        <dbReference type="SAM" id="MobiDB-lite"/>
    </source>
</evidence>
<feature type="region of interest" description="Disordered" evidence="12">
    <location>
        <begin position="568"/>
        <end position="599"/>
    </location>
</feature>
<feature type="region of interest" description="Disordered" evidence="12">
    <location>
        <begin position="196"/>
        <end position="249"/>
    </location>
</feature>
<organism evidence="15 16">
    <name type="scientific">Myotis davidii</name>
    <name type="common">David's myotis</name>
    <dbReference type="NCBI Taxonomy" id="225400"/>
    <lineage>
        <taxon>Eukaryota</taxon>
        <taxon>Metazoa</taxon>
        <taxon>Chordata</taxon>
        <taxon>Craniata</taxon>
        <taxon>Vertebrata</taxon>
        <taxon>Euteleostomi</taxon>
        <taxon>Mammalia</taxon>
        <taxon>Eutheria</taxon>
        <taxon>Laurasiatheria</taxon>
        <taxon>Chiroptera</taxon>
        <taxon>Yangochiroptera</taxon>
        <taxon>Vespertilionidae</taxon>
        <taxon>Myotis</taxon>
    </lineage>
</organism>
<evidence type="ECO:0000256" key="9">
    <source>
        <dbReference type="ARBA" id="ARBA00023163"/>
    </source>
</evidence>
<dbReference type="AlphaFoldDB" id="L5MIR6"/>
<dbReference type="CDD" id="cd07765">
    <property type="entry name" value="KRAB_A-box"/>
    <property type="match status" value="2"/>
</dbReference>
<evidence type="ECO:0000256" key="11">
    <source>
        <dbReference type="PROSITE-ProRule" id="PRU00042"/>
    </source>
</evidence>
<feature type="domain" description="C2H2-type" evidence="13">
    <location>
        <begin position="694"/>
        <end position="721"/>
    </location>
</feature>
<evidence type="ECO:0000259" key="14">
    <source>
        <dbReference type="PROSITE" id="PS50805"/>
    </source>
</evidence>
<evidence type="ECO:0000256" key="5">
    <source>
        <dbReference type="ARBA" id="ARBA00022771"/>
    </source>
</evidence>
<dbReference type="FunFam" id="3.30.160.60:FF:000127">
    <property type="entry name" value="Zinc finger protein 354C"/>
    <property type="match status" value="1"/>
</dbReference>
<comment type="subcellular location">
    <subcellularLocation>
        <location evidence="1">Nucleus</location>
    </subcellularLocation>
</comment>
<evidence type="ECO:0000256" key="10">
    <source>
        <dbReference type="ARBA" id="ARBA00023242"/>
    </source>
</evidence>
<evidence type="ECO:0000256" key="8">
    <source>
        <dbReference type="ARBA" id="ARBA00023125"/>
    </source>
</evidence>
<evidence type="ECO:0000256" key="6">
    <source>
        <dbReference type="ARBA" id="ARBA00022833"/>
    </source>
</evidence>
<feature type="compositionally biased region" description="Basic and acidic residues" evidence="12">
    <location>
        <begin position="214"/>
        <end position="225"/>
    </location>
</feature>
<dbReference type="PROSITE" id="PS00028">
    <property type="entry name" value="ZINC_FINGER_C2H2_1"/>
    <property type="match status" value="8"/>
</dbReference>
<dbReference type="InterPro" id="IPR036051">
    <property type="entry name" value="KRAB_dom_sf"/>
</dbReference>
<feature type="domain" description="KRAB" evidence="14">
    <location>
        <begin position="392"/>
        <end position="465"/>
    </location>
</feature>
<keyword evidence="5 11" id="KW-0863">Zinc-finger</keyword>
<dbReference type="InterPro" id="IPR013087">
    <property type="entry name" value="Znf_C2H2_type"/>
</dbReference>
<feature type="domain" description="C2H2-type" evidence="13">
    <location>
        <begin position="322"/>
        <end position="349"/>
    </location>
</feature>
<feature type="domain" description="KRAB" evidence="14">
    <location>
        <begin position="1"/>
        <end position="76"/>
    </location>
</feature>
<keyword evidence="6" id="KW-0862">Zinc</keyword>
<dbReference type="PANTHER" id="PTHR24390">
    <property type="entry name" value="ZINC FINGER PROTEIN"/>
    <property type="match status" value="1"/>
</dbReference>
<feature type="domain" description="C2H2-type" evidence="13">
    <location>
        <begin position="294"/>
        <end position="321"/>
    </location>
</feature>
<keyword evidence="4" id="KW-0677">Repeat</keyword>
<dbReference type="FunFam" id="3.30.160.60:FF:002343">
    <property type="entry name" value="Zinc finger protein 33A"/>
    <property type="match status" value="2"/>
</dbReference>
<dbReference type="InterPro" id="IPR036236">
    <property type="entry name" value="Znf_C2H2_sf"/>
</dbReference>
<feature type="compositionally biased region" description="Basic and acidic residues" evidence="12">
    <location>
        <begin position="589"/>
        <end position="598"/>
    </location>
</feature>
<dbReference type="Pfam" id="PF00096">
    <property type="entry name" value="zf-C2H2"/>
    <property type="match status" value="8"/>
</dbReference>
<keyword evidence="9" id="KW-0804">Transcription</keyword>
<dbReference type="GO" id="GO:0000978">
    <property type="term" value="F:RNA polymerase II cis-regulatory region sequence-specific DNA binding"/>
    <property type="evidence" value="ECO:0007669"/>
    <property type="project" value="TreeGrafter"/>
</dbReference>
<evidence type="ECO:0000256" key="2">
    <source>
        <dbReference type="ARBA" id="ARBA00006991"/>
    </source>
</evidence>
<dbReference type="PROSITE" id="PS50157">
    <property type="entry name" value="ZINC_FINGER_C2H2_2"/>
    <property type="match status" value="10"/>
</dbReference>
<evidence type="ECO:0000256" key="7">
    <source>
        <dbReference type="ARBA" id="ARBA00023015"/>
    </source>
</evidence>
<dbReference type="SUPFAM" id="SSF109640">
    <property type="entry name" value="KRAB domain (Kruppel-associated box)"/>
    <property type="match status" value="3"/>
</dbReference>
<proteinExistence type="inferred from homology"/>
<keyword evidence="16" id="KW-1185">Reference proteome</keyword>
<dbReference type="GO" id="GO:0003700">
    <property type="term" value="F:DNA-binding transcription factor activity"/>
    <property type="evidence" value="ECO:0007669"/>
    <property type="project" value="TreeGrafter"/>
</dbReference>
<evidence type="ECO:0000313" key="16">
    <source>
        <dbReference type="Proteomes" id="UP000010556"/>
    </source>
</evidence>
<protein>
    <submittedName>
        <fullName evidence="15">Uncharacterized protein</fullName>
    </submittedName>
</protein>
<dbReference type="SMART" id="SM00349">
    <property type="entry name" value="KRAB"/>
    <property type="match status" value="3"/>
</dbReference>
<keyword evidence="3" id="KW-0479">Metal-binding</keyword>
<dbReference type="FunFam" id="3.30.160.60:FF:001530">
    <property type="entry name" value="Zinc finger protein 268"/>
    <property type="match status" value="1"/>
</dbReference>
<dbReference type="Proteomes" id="UP000010556">
    <property type="component" value="Unassembled WGS sequence"/>
</dbReference>
<dbReference type="GO" id="GO:0008270">
    <property type="term" value="F:zinc ion binding"/>
    <property type="evidence" value="ECO:0007669"/>
    <property type="project" value="UniProtKB-KW"/>
</dbReference>
<dbReference type="Pfam" id="PF01352">
    <property type="entry name" value="KRAB"/>
    <property type="match status" value="3"/>
</dbReference>
<dbReference type="EMBL" id="KB100191">
    <property type="protein sequence ID" value="ELK37623.1"/>
    <property type="molecule type" value="Genomic_DNA"/>
</dbReference>
<feature type="domain" description="C2H2-type" evidence="13">
    <location>
        <begin position="750"/>
        <end position="777"/>
    </location>
</feature>
<keyword evidence="7" id="KW-0805">Transcription regulation</keyword>
<evidence type="ECO:0000313" key="15">
    <source>
        <dbReference type="EMBL" id="ELK37623.1"/>
    </source>
</evidence>
<dbReference type="Gene3D" id="6.10.140.140">
    <property type="match status" value="3"/>
</dbReference>
<dbReference type="SUPFAM" id="SSF57667">
    <property type="entry name" value="beta-beta-alpha zinc fingers"/>
    <property type="match status" value="6"/>
</dbReference>
<evidence type="ECO:0000256" key="3">
    <source>
        <dbReference type="ARBA" id="ARBA00022723"/>
    </source>
</evidence>
<dbReference type="PROSITE" id="PS50805">
    <property type="entry name" value="KRAB"/>
    <property type="match status" value="2"/>
</dbReference>
<dbReference type="SMART" id="SM00355">
    <property type="entry name" value="ZnF_C2H2"/>
    <property type="match status" value="8"/>
</dbReference>
<gene>
    <name evidence="15" type="ORF">MDA_GLEAN10001772</name>
</gene>
<dbReference type="FunFam" id="3.30.160.60:FF:002604">
    <property type="entry name" value="Zinc finger protein 715"/>
    <property type="match status" value="1"/>
</dbReference>
<reference evidence="16" key="1">
    <citation type="journal article" date="2013" name="Science">
        <title>Comparative analysis of bat genomes provides insight into the evolution of flight and immunity.</title>
        <authorList>
            <person name="Zhang G."/>
            <person name="Cowled C."/>
            <person name="Shi Z."/>
            <person name="Huang Z."/>
            <person name="Bishop-Lilly K.A."/>
            <person name="Fang X."/>
            <person name="Wynne J.W."/>
            <person name="Xiong Z."/>
            <person name="Baker M.L."/>
            <person name="Zhao W."/>
            <person name="Tachedjian M."/>
            <person name="Zhu Y."/>
            <person name="Zhou P."/>
            <person name="Jiang X."/>
            <person name="Ng J."/>
            <person name="Yang L."/>
            <person name="Wu L."/>
            <person name="Xiao J."/>
            <person name="Feng Y."/>
            <person name="Chen Y."/>
            <person name="Sun X."/>
            <person name="Zhang Y."/>
            <person name="Marsh G.A."/>
            <person name="Crameri G."/>
            <person name="Broder C.C."/>
            <person name="Frey K.G."/>
            <person name="Wang L.F."/>
            <person name="Wang J."/>
        </authorList>
    </citation>
    <scope>NUCLEOTIDE SEQUENCE [LARGE SCALE GENOMIC DNA]</scope>
</reference>
<sequence length="833" mass="92075">MDLEDVAIAFSQEEWGLLDAAQRLLYCEVMLEIFALVASVGKTLLFSRCPEEDWGLLDAAQRLLYCEVMLENFALVASVGCWHRTEDDETPCEQSVSVEGESPVRASETAPAAQRTHPCERRGLAVKAVRPLTECQAADLEQRAFPGDARVRDFCFPANPHQQLREASAEEPQEGAVDGASPVTRCSCCVSGAPPASGKVGEGFPATSGLQHRAPGDPEEPHDGGESGQAFPSGENRLRSGGCAKAASPNQNLVPRPSVCSGKGLCECSKRRKAFRHIFNLIHHRGVHTEEKAHGCRGYEKPFSGNSDLTEHQSGHPEEEPCACSVCGKRFRQRTHLGQHQRLHSGKRTFECGECGKSFRFKCNLRIHQRVHTGEKPYEGSDCGKSFSQSEMNFEDVAITFSQEEWGLLDEAQRLLYCDVMLEIYALAASLGCWHNLANEEAPSAHSVSVEGESQVRASETVPAARRTHPCRQGVSVFRDILHLNECQAANLENETCFRAASVSGSCFSADFAQQQREASGEKPCRGEADSNLVTGGSFCASGTPFTRQDVGAEFPAISGPLQLQSTLITEGPHSGSDGGQAAHSGRSHASDECEKAALHSQNLDQRQSTCSGEGLHECSKCGRVTPHRRVPTGGKPDLYSVCGTCFHGEDFLIPHQSIHTVEKRYECGDCGKCLGYKIDLIRHQRIHTGEKPYQCSDCGKSFRQSCALIQHKRIHTGEKPYECGYCGKSFRQRTNFILHKRVHTGERPYECNECEKSFTRTYNLLTHQRIHTGEKPYECSDCGKTFRESSTLIKHKRVHTGERPYKCNECGKAFTRTSNLLRHQRLHTEERP</sequence>
<name>L5MIR6_MYODS</name>
<dbReference type="GO" id="GO:0005634">
    <property type="term" value="C:nucleus"/>
    <property type="evidence" value="ECO:0007669"/>
    <property type="project" value="UniProtKB-SubCell"/>
</dbReference>
<dbReference type="eggNOG" id="KOG1721">
    <property type="taxonomic scope" value="Eukaryota"/>
</dbReference>
<dbReference type="FunFam" id="3.30.160.60:FF:000016">
    <property type="entry name" value="zinc finger protein 37 homolog"/>
    <property type="match status" value="1"/>
</dbReference>
<evidence type="ECO:0000259" key="13">
    <source>
        <dbReference type="PROSITE" id="PS50157"/>
    </source>
</evidence>
<dbReference type="FunFam" id="3.30.160.60:FF:000281">
    <property type="entry name" value="Zinc finger protein 558 isoform X1"/>
    <property type="match status" value="1"/>
</dbReference>
<dbReference type="Gene3D" id="3.30.160.60">
    <property type="entry name" value="Classic Zinc Finger"/>
    <property type="match status" value="10"/>
</dbReference>
<feature type="domain" description="C2H2-type" evidence="13">
    <location>
        <begin position="806"/>
        <end position="833"/>
    </location>
</feature>
<feature type="domain" description="C2H2-type" evidence="13">
    <location>
        <begin position="266"/>
        <end position="293"/>
    </location>
</feature>
<feature type="domain" description="C2H2-type" evidence="13">
    <location>
        <begin position="778"/>
        <end position="805"/>
    </location>
</feature>
<evidence type="ECO:0000256" key="1">
    <source>
        <dbReference type="ARBA" id="ARBA00004123"/>
    </source>
</evidence>
<keyword evidence="8" id="KW-0238">DNA-binding</keyword>
<dbReference type="GO" id="GO:0006357">
    <property type="term" value="P:regulation of transcription by RNA polymerase II"/>
    <property type="evidence" value="ECO:0007669"/>
    <property type="project" value="TreeGrafter"/>
</dbReference>
<dbReference type="FunFam" id="3.30.160.60:FF:001498">
    <property type="entry name" value="Zinc finger protein 404"/>
    <property type="match status" value="1"/>
</dbReference>
<comment type="similarity">
    <text evidence="2">Belongs to the krueppel C2H2-type zinc-finger protein family.</text>
</comment>
<feature type="domain" description="C2H2-type" evidence="13">
    <location>
        <begin position="666"/>
        <end position="693"/>
    </location>
</feature>